<dbReference type="Gene3D" id="3.90.1150.10">
    <property type="entry name" value="Aspartate Aminotransferase, domain 1"/>
    <property type="match status" value="1"/>
</dbReference>
<dbReference type="SUPFAM" id="SSF53383">
    <property type="entry name" value="PLP-dependent transferases"/>
    <property type="match status" value="1"/>
</dbReference>
<dbReference type="InterPro" id="IPR015422">
    <property type="entry name" value="PyrdxlP-dep_Trfase_small"/>
</dbReference>
<dbReference type="PIRSF" id="PIRSF001434">
    <property type="entry name" value="CGS"/>
    <property type="match status" value="1"/>
</dbReference>
<dbReference type="AlphaFoldDB" id="A0A1S1X314"/>
<evidence type="ECO:0000313" key="7">
    <source>
        <dbReference type="EMBL" id="OHX18174.1"/>
    </source>
</evidence>
<dbReference type="GO" id="GO:0004123">
    <property type="term" value="F:cystathionine gamma-lyase activity"/>
    <property type="evidence" value="ECO:0007669"/>
    <property type="project" value="TreeGrafter"/>
</dbReference>
<dbReference type="PANTHER" id="PTHR11808">
    <property type="entry name" value="TRANS-SULFURATION ENZYME FAMILY MEMBER"/>
    <property type="match status" value="1"/>
</dbReference>
<dbReference type="CDD" id="cd00614">
    <property type="entry name" value="CGS_like"/>
    <property type="match status" value="1"/>
</dbReference>
<comment type="cofactor">
    <cofactor evidence="1 5">
        <name>pyridoxal 5'-phosphate</name>
        <dbReference type="ChEBI" id="CHEBI:597326"/>
    </cofactor>
</comment>
<dbReference type="FunFam" id="3.40.640.10:FF:000009">
    <property type="entry name" value="Cystathionine gamma-synthase homolog"/>
    <property type="match status" value="1"/>
</dbReference>
<evidence type="ECO:0000313" key="6">
    <source>
        <dbReference type="EMBL" id="OHX13798.1"/>
    </source>
</evidence>
<dbReference type="GO" id="GO:0030170">
    <property type="term" value="F:pyridoxal phosphate binding"/>
    <property type="evidence" value="ECO:0007669"/>
    <property type="project" value="InterPro"/>
</dbReference>
<dbReference type="GO" id="GO:0019346">
    <property type="term" value="P:transsulfuration"/>
    <property type="evidence" value="ECO:0007669"/>
    <property type="project" value="InterPro"/>
</dbReference>
<dbReference type="InterPro" id="IPR015421">
    <property type="entry name" value="PyrdxlP-dep_Trfase_major"/>
</dbReference>
<proteinExistence type="inferred from homology"/>
<dbReference type="GO" id="GO:0003962">
    <property type="term" value="F:cystathionine gamma-synthase activity"/>
    <property type="evidence" value="ECO:0007669"/>
    <property type="project" value="TreeGrafter"/>
</dbReference>
<dbReference type="RefSeq" id="WP_071114387.1">
    <property type="nucleotide sequence ID" value="NZ_MKCS01000001.1"/>
</dbReference>
<evidence type="ECO:0000256" key="1">
    <source>
        <dbReference type="ARBA" id="ARBA00001933"/>
    </source>
</evidence>
<dbReference type="Pfam" id="PF01053">
    <property type="entry name" value="Cys_Met_Meta_PP"/>
    <property type="match status" value="1"/>
</dbReference>
<dbReference type="InterPro" id="IPR054542">
    <property type="entry name" value="Cys_met_metab_PP"/>
</dbReference>
<evidence type="ECO:0000313" key="8">
    <source>
        <dbReference type="Proteomes" id="UP000180088"/>
    </source>
</evidence>
<protein>
    <submittedName>
        <fullName evidence="6">Cystathionine gamma-synthase</fullName>
    </submittedName>
</protein>
<dbReference type="OrthoDB" id="9805807at2"/>
<evidence type="ECO:0000256" key="2">
    <source>
        <dbReference type="ARBA" id="ARBA00009077"/>
    </source>
</evidence>
<dbReference type="Proteomes" id="UP000180088">
    <property type="component" value="Unassembled WGS sequence"/>
</dbReference>
<dbReference type="EMBL" id="MKCT01000061">
    <property type="protein sequence ID" value="OHX18174.1"/>
    <property type="molecule type" value="Genomic_DNA"/>
</dbReference>
<evidence type="ECO:0000256" key="3">
    <source>
        <dbReference type="ARBA" id="ARBA00022898"/>
    </source>
</evidence>
<dbReference type="PANTHER" id="PTHR11808:SF15">
    <property type="entry name" value="CYSTATHIONINE GAMMA-LYASE"/>
    <property type="match status" value="1"/>
</dbReference>
<evidence type="ECO:0000256" key="5">
    <source>
        <dbReference type="RuleBase" id="RU362118"/>
    </source>
</evidence>
<dbReference type="PROSITE" id="PS00868">
    <property type="entry name" value="CYS_MET_METAB_PP"/>
    <property type="match status" value="1"/>
</dbReference>
<dbReference type="STRING" id="1903179.BI347_09960"/>
<keyword evidence="3 4" id="KW-0663">Pyridoxal phosphate</keyword>
<gene>
    <name evidence="7" type="ORF">BI344_11680</name>
    <name evidence="6" type="ORF">BI347_09960</name>
</gene>
<evidence type="ECO:0000256" key="4">
    <source>
        <dbReference type="PIRSR" id="PIRSR001434-2"/>
    </source>
</evidence>
<dbReference type="GO" id="GO:0009086">
    <property type="term" value="P:methionine biosynthetic process"/>
    <property type="evidence" value="ECO:0007669"/>
    <property type="project" value="UniProtKB-ARBA"/>
</dbReference>
<dbReference type="InterPro" id="IPR015424">
    <property type="entry name" value="PyrdxlP-dep_Trfase"/>
</dbReference>
<name>A0A1S1X314_9NEIS</name>
<reference evidence="8 9" key="1">
    <citation type="submission" date="2016-09" db="EMBL/GenBank/DDBJ databases">
        <title>Chromobacterium muskegensis sp. nov., an insecticidal bacterium isolated from Sphagnum bogs.</title>
        <authorList>
            <person name="Sparks M.E."/>
            <person name="Blackburn M.B."/>
            <person name="Gundersen-Rindal D.E."/>
            <person name="Mitchell A."/>
            <person name="Farrar R."/>
            <person name="Kuhar D."/>
        </authorList>
    </citation>
    <scope>NUCLEOTIDE SEQUENCE [LARGE SCALE GENOMIC DNA]</scope>
    <source>
        <strain evidence="7 9">14B-1</strain>
        <strain evidence="6 8">37-2</strain>
    </source>
</reference>
<dbReference type="Proteomes" id="UP000180280">
    <property type="component" value="Unassembled WGS sequence"/>
</dbReference>
<evidence type="ECO:0000313" key="9">
    <source>
        <dbReference type="Proteomes" id="UP000180280"/>
    </source>
</evidence>
<feature type="modified residue" description="N6-(pyridoxal phosphate)lysine" evidence="4">
    <location>
        <position position="196"/>
    </location>
</feature>
<dbReference type="InterPro" id="IPR000277">
    <property type="entry name" value="Cys/Met-Metab_PyrdxlP-dep_enz"/>
</dbReference>
<accession>A0A1S1X314</accession>
<dbReference type="FunFam" id="3.90.1150.10:FF:000033">
    <property type="entry name" value="Cystathionine gamma-synthase"/>
    <property type="match status" value="1"/>
</dbReference>
<keyword evidence="9" id="KW-1185">Reference proteome</keyword>
<dbReference type="EMBL" id="MKCS01000001">
    <property type="protein sequence ID" value="OHX13798.1"/>
    <property type="molecule type" value="Genomic_DNA"/>
</dbReference>
<comment type="caution">
    <text evidence="6">The sequence shown here is derived from an EMBL/GenBank/DDBJ whole genome shotgun (WGS) entry which is preliminary data.</text>
</comment>
<dbReference type="GO" id="GO:0019343">
    <property type="term" value="P:cysteine biosynthetic process via cystathionine"/>
    <property type="evidence" value="ECO:0007669"/>
    <property type="project" value="TreeGrafter"/>
</dbReference>
<comment type="similarity">
    <text evidence="2 5">Belongs to the trans-sulfuration enzymes family.</text>
</comment>
<dbReference type="GO" id="GO:0005737">
    <property type="term" value="C:cytoplasm"/>
    <property type="evidence" value="ECO:0007669"/>
    <property type="project" value="TreeGrafter"/>
</dbReference>
<dbReference type="Gene3D" id="3.40.640.10">
    <property type="entry name" value="Type I PLP-dependent aspartate aminotransferase-like (Major domain)"/>
    <property type="match status" value="1"/>
</dbReference>
<sequence>MKFATRAIHIGYQSADHNRAVMPPLYQTSAFAYDHIGESMPYVYARSGNPTRSALEDCLASLEEARHGLAFASGMAAIDAVLRACLKPGDEVIAVADLYGGAYRLMTRLLAPAGIKVSFADLRDPAQLEAAITPATRLLWLESPTNPLLGMADIPALSRIAHSHGVKVAVDNTFATPYLQRPLTLGADIVVHSATKYLAGHSDVLLGLVAVSDDKLYHDIRFVQNSAGAVPGPQDCFLTLRGIKTLALRMERHCDNAERVAEWLCGQERIAEVFYPGLPGHPGHALARTQMKRFGGIISIRLKDDSREAASRFAKRLRLFVLAESLGGVESLINHSYTMSHGSMPAENKAALGILEGGLRLSIGIEDIDDLLADLAQALQD</sequence>
<organism evidence="6 8">
    <name type="scientific">Chromobacterium sphagni</name>
    <dbReference type="NCBI Taxonomy" id="1903179"/>
    <lineage>
        <taxon>Bacteria</taxon>
        <taxon>Pseudomonadati</taxon>
        <taxon>Pseudomonadota</taxon>
        <taxon>Betaproteobacteria</taxon>
        <taxon>Neisseriales</taxon>
        <taxon>Chromobacteriaceae</taxon>
        <taxon>Chromobacterium</taxon>
    </lineage>
</organism>